<evidence type="ECO:0000313" key="1">
    <source>
        <dbReference type="EMBL" id="KIO16428.1"/>
    </source>
</evidence>
<dbReference type="OrthoDB" id="1262810at2759"/>
<reference evidence="2" key="2">
    <citation type="submission" date="2015-01" db="EMBL/GenBank/DDBJ databases">
        <title>Evolutionary Origins and Diversification of the Mycorrhizal Mutualists.</title>
        <authorList>
            <consortium name="DOE Joint Genome Institute"/>
            <consortium name="Mycorrhizal Genomics Consortium"/>
            <person name="Kohler A."/>
            <person name="Kuo A."/>
            <person name="Nagy L.G."/>
            <person name="Floudas D."/>
            <person name="Copeland A."/>
            <person name="Barry K.W."/>
            <person name="Cichocki N."/>
            <person name="Veneault-Fourrey C."/>
            <person name="LaButti K."/>
            <person name="Lindquist E.A."/>
            <person name="Lipzen A."/>
            <person name="Lundell T."/>
            <person name="Morin E."/>
            <person name="Murat C."/>
            <person name="Riley R."/>
            <person name="Ohm R."/>
            <person name="Sun H."/>
            <person name="Tunlid A."/>
            <person name="Henrissat B."/>
            <person name="Grigoriev I.V."/>
            <person name="Hibbett D.S."/>
            <person name="Martin F."/>
        </authorList>
    </citation>
    <scope>NUCLEOTIDE SEQUENCE [LARGE SCALE GENOMIC DNA]</scope>
    <source>
        <strain evidence="2">MUT 4182</strain>
    </source>
</reference>
<gene>
    <name evidence="1" type="ORF">M407DRAFT_86020</name>
</gene>
<organism evidence="1 2">
    <name type="scientific">Tulasnella calospora MUT 4182</name>
    <dbReference type="NCBI Taxonomy" id="1051891"/>
    <lineage>
        <taxon>Eukaryota</taxon>
        <taxon>Fungi</taxon>
        <taxon>Dikarya</taxon>
        <taxon>Basidiomycota</taxon>
        <taxon>Agaricomycotina</taxon>
        <taxon>Agaricomycetes</taxon>
        <taxon>Cantharellales</taxon>
        <taxon>Tulasnellaceae</taxon>
        <taxon>Tulasnella</taxon>
    </lineage>
</organism>
<protein>
    <submittedName>
        <fullName evidence="1">Uncharacterized protein</fullName>
    </submittedName>
</protein>
<dbReference type="Proteomes" id="UP000054248">
    <property type="component" value="Unassembled WGS sequence"/>
</dbReference>
<dbReference type="AlphaFoldDB" id="A0A0C3K4X0"/>
<proteinExistence type="predicted"/>
<dbReference type="EMBL" id="KN823568">
    <property type="protein sequence ID" value="KIO16428.1"/>
    <property type="molecule type" value="Genomic_DNA"/>
</dbReference>
<dbReference type="STRING" id="1051891.A0A0C3K4X0"/>
<dbReference type="HOGENOM" id="CLU_2470740_0_0_1"/>
<accession>A0A0C3K4X0</accession>
<keyword evidence="2" id="KW-1185">Reference proteome</keyword>
<reference evidence="1 2" key="1">
    <citation type="submission" date="2014-04" db="EMBL/GenBank/DDBJ databases">
        <authorList>
            <consortium name="DOE Joint Genome Institute"/>
            <person name="Kuo A."/>
            <person name="Girlanda M."/>
            <person name="Perotto S."/>
            <person name="Kohler A."/>
            <person name="Nagy L.G."/>
            <person name="Floudas D."/>
            <person name="Copeland A."/>
            <person name="Barry K.W."/>
            <person name="Cichocki N."/>
            <person name="Veneault-Fourrey C."/>
            <person name="LaButti K."/>
            <person name="Lindquist E.A."/>
            <person name="Lipzen A."/>
            <person name="Lundell T."/>
            <person name="Morin E."/>
            <person name="Murat C."/>
            <person name="Sun H."/>
            <person name="Tunlid A."/>
            <person name="Henrissat B."/>
            <person name="Grigoriev I.V."/>
            <person name="Hibbett D.S."/>
            <person name="Martin F."/>
            <person name="Nordberg H.P."/>
            <person name="Cantor M.N."/>
            <person name="Hua S.X."/>
        </authorList>
    </citation>
    <scope>NUCLEOTIDE SEQUENCE [LARGE SCALE GENOMIC DNA]</scope>
    <source>
        <strain evidence="1 2">MUT 4182</strain>
    </source>
</reference>
<evidence type="ECO:0000313" key="2">
    <source>
        <dbReference type="Proteomes" id="UP000054248"/>
    </source>
</evidence>
<sequence length="88" mass="9826">MNSEKPVPYSARTGAFLKPTFSGRLFTLLPLPIFTHFPLHIHATLALTSSRQNLRNAQENVTDPKSRYAISNDFPSALLMKNIAQASR</sequence>
<name>A0A0C3K4X0_9AGAM</name>